<evidence type="ECO:0000256" key="3">
    <source>
        <dbReference type="ARBA" id="ARBA00023054"/>
    </source>
</evidence>
<accession>A0ABT4CXD7</accession>
<organism evidence="8 9">
    <name type="scientific">Clostridium aestuarii</name>
    <dbReference type="NCBI Taxonomy" id="338193"/>
    <lineage>
        <taxon>Bacteria</taxon>
        <taxon>Bacillati</taxon>
        <taxon>Bacillota</taxon>
        <taxon>Clostridia</taxon>
        <taxon>Eubacteriales</taxon>
        <taxon>Clostridiaceae</taxon>
        <taxon>Clostridium</taxon>
    </lineage>
</organism>
<evidence type="ECO:0000259" key="7">
    <source>
        <dbReference type="Pfam" id="PF07195"/>
    </source>
</evidence>
<dbReference type="Pfam" id="PF07195">
    <property type="entry name" value="FliD_C"/>
    <property type="match status" value="1"/>
</dbReference>
<evidence type="ECO:0000256" key="4">
    <source>
        <dbReference type="ARBA" id="ARBA00023143"/>
    </source>
</evidence>
<evidence type="ECO:0000256" key="2">
    <source>
        <dbReference type="ARBA" id="ARBA00011255"/>
    </source>
</evidence>
<protein>
    <recommendedName>
        <fullName evidence="5">Flagellar hook-associated protein 2</fullName>
        <shortName evidence="5">HAP2</shortName>
    </recommendedName>
    <alternativeName>
        <fullName evidence="5">Flagellar cap protein</fullName>
    </alternativeName>
</protein>
<comment type="function">
    <text evidence="5">Required for morphogenesis and for the elongation of the flagellar filament by facilitating polymerization of the flagellin monomers at the tip of growing filament. Forms a capping structure, which prevents flagellin subunits (transported through the central channel of the flagellum) from leaking out without polymerization at the distal end.</text>
</comment>
<keyword evidence="8" id="KW-0966">Cell projection</keyword>
<dbReference type="Proteomes" id="UP001078443">
    <property type="component" value="Unassembled WGS sequence"/>
</dbReference>
<dbReference type="InterPro" id="IPR010809">
    <property type="entry name" value="FliD_C"/>
</dbReference>
<evidence type="ECO:0000256" key="1">
    <source>
        <dbReference type="ARBA" id="ARBA00009764"/>
    </source>
</evidence>
<dbReference type="PANTHER" id="PTHR30288">
    <property type="entry name" value="FLAGELLAR CAP/ASSEMBLY PROTEIN FLID"/>
    <property type="match status" value="1"/>
</dbReference>
<keyword evidence="3" id="KW-0175">Coiled coil</keyword>
<dbReference type="Pfam" id="PF02465">
    <property type="entry name" value="FliD_N"/>
    <property type="match status" value="1"/>
</dbReference>
<comment type="subunit">
    <text evidence="2 5">Homopentamer.</text>
</comment>
<feature type="domain" description="Flagellar hook-associated protein 2 C-terminal" evidence="7">
    <location>
        <begin position="274"/>
        <end position="547"/>
    </location>
</feature>
<gene>
    <name evidence="8" type="primary">fliD</name>
    <name evidence="8" type="ORF">OW763_04760</name>
</gene>
<keyword evidence="8" id="KW-0282">Flagellum</keyword>
<keyword evidence="5" id="KW-0964">Secreted</keyword>
<comment type="subcellular location">
    <subcellularLocation>
        <location evidence="5">Secreted</location>
    </subcellularLocation>
    <subcellularLocation>
        <location evidence="5">Bacterial flagellum</location>
    </subcellularLocation>
</comment>
<keyword evidence="4 5" id="KW-0975">Bacterial flagellum</keyword>
<dbReference type="RefSeq" id="WP_268040630.1">
    <property type="nucleotide sequence ID" value="NZ_JAPQER010000002.1"/>
</dbReference>
<keyword evidence="8" id="KW-0969">Cilium</keyword>
<evidence type="ECO:0000313" key="8">
    <source>
        <dbReference type="EMBL" id="MCY6483662.1"/>
    </source>
</evidence>
<dbReference type="PANTHER" id="PTHR30288:SF0">
    <property type="entry name" value="FLAGELLAR HOOK-ASSOCIATED PROTEIN 2"/>
    <property type="match status" value="1"/>
</dbReference>
<dbReference type="EMBL" id="JAPQER010000002">
    <property type="protein sequence ID" value="MCY6483662.1"/>
    <property type="molecule type" value="Genomic_DNA"/>
</dbReference>
<proteinExistence type="inferred from homology"/>
<dbReference type="InterPro" id="IPR040026">
    <property type="entry name" value="FliD"/>
</dbReference>
<sequence length="558" mass="61747">MGVNPANQLRITGMATGLDTDEYVKKMTLAQQAKIDKANQDKQFTTWKQEAYVDVIKDLKTLTNDYLTMSGSKSIVKSSAYVGSKVTSDNESVATATALAGAVNGNYKINVTQLAKSASIKSDALKTTEGTASKSTVLSDLSGVVLGDDPFKVKLSVKIDGKMVDSHDISIGKTDKIEDVMDNINNTTITLTSDDGKTTDKLLKDYVKVSFSELTGKLTIETRETGKDSQLEITDTASKDFANLFGINDGDLVNQSGLEAVVKITPPGETIATTVIKHTNSFTIDGITYNPKEVGDATLTVKADASESVEKISDFIKEYNKIVAKVNEKLKEKKSYDYKPLTEAQKKDMKEDEIKTWEEKAKKGLLKNDNNLENMLSAMRRSFFDGVTDAGLNLSDLGLSTSRDTQNKSGQIVFVDSNGYENEAVGKEKLKNALETNGDQVMEFFNKSASSTYSSTMSLTERETRYSQQGVFQKIKDILQDYTGVDGALVKKAGYENSRWVINNDLSKKIEDQNKQIKELTRKLYTKQDYYYKMFSKLETAMNQMNSQQDWLASQMGQ</sequence>
<comment type="caution">
    <text evidence="8">The sequence shown here is derived from an EMBL/GenBank/DDBJ whole genome shotgun (WGS) entry which is preliminary data.</text>
</comment>
<reference evidence="8" key="1">
    <citation type="submission" date="2022-12" db="EMBL/GenBank/DDBJ databases">
        <authorList>
            <person name="Wang J."/>
        </authorList>
    </citation>
    <scope>NUCLEOTIDE SEQUENCE</scope>
    <source>
        <strain evidence="8">HY-45-18</strain>
    </source>
</reference>
<name>A0ABT4CXD7_9CLOT</name>
<evidence type="ECO:0000259" key="6">
    <source>
        <dbReference type="Pfam" id="PF02465"/>
    </source>
</evidence>
<feature type="domain" description="Flagellar hook-associated protein 2 N-terminal" evidence="6">
    <location>
        <begin position="16"/>
        <end position="117"/>
    </location>
</feature>
<dbReference type="InterPro" id="IPR003481">
    <property type="entry name" value="FliD_N"/>
</dbReference>
<comment type="similarity">
    <text evidence="1 5">Belongs to the FliD family.</text>
</comment>
<evidence type="ECO:0000313" key="9">
    <source>
        <dbReference type="Proteomes" id="UP001078443"/>
    </source>
</evidence>
<keyword evidence="9" id="KW-1185">Reference proteome</keyword>
<evidence type="ECO:0000256" key="5">
    <source>
        <dbReference type="RuleBase" id="RU362066"/>
    </source>
</evidence>